<sequence length="69" mass="7463">MALPATMKGLRTEVERLGGLATASGWIMLRDPRAPGLPLPKERERSFGSPESSRSSTMKTSSALEQNAF</sequence>
<protein>
    <submittedName>
        <fullName evidence="2">Uncharacterized protein</fullName>
    </submittedName>
</protein>
<organism evidence="2 3">
    <name type="scientific">Labrys miyagiensis</name>
    <dbReference type="NCBI Taxonomy" id="346912"/>
    <lineage>
        <taxon>Bacteria</taxon>
        <taxon>Pseudomonadati</taxon>
        <taxon>Pseudomonadota</taxon>
        <taxon>Alphaproteobacteria</taxon>
        <taxon>Hyphomicrobiales</taxon>
        <taxon>Xanthobacteraceae</taxon>
        <taxon>Labrys</taxon>
    </lineage>
</organism>
<gene>
    <name evidence="2" type="ORF">GCM10007874_69660</name>
</gene>
<evidence type="ECO:0000313" key="3">
    <source>
        <dbReference type="Proteomes" id="UP001156882"/>
    </source>
</evidence>
<reference evidence="3" key="1">
    <citation type="journal article" date="2019" name="Int. J. Syst. Evol. Microbiol.">
        <title>The Global Catalogue of Microorganisms (GCM) 10K type strain sequencing project: providing services to taxonomists for standard genome sequencing and annotation.</title>
        <authorList>
            <consortium name="The Broad Institute Genomics Platform"/>
            <consortium name="The Broad Institute Genome Sequencing Center for Infectious Disease"/>
            <person name="Wu L."/>
            <person name="Ma J."/>
        </authorList>
    </citation>
    <scope>NUCLEOTIDE SEQUENCE [LARGE SCALE GENOMIC DNA]</scope>
    <source>
        <strain evidence="3">NBRC 101365</strain>
    </source>
</reference>
<dbReference type="EMBL" id="BSPC01000092">
    <property type="protein sequence ID" value="GLS23945.1"/>
    <property type="molecule type" value="Genomic_DNA"/>
</dbReference>
<keyword evidence="3" id="KW-1185">Reference proteome</keyword>
<feature type="compositionally biased region" description="Low complexity" evidence="1">
    <location>
        <begin position="47"/>
        <end position="62"/>
    </location>
</feature>
<evidence type="ECO:0000256" key="1">
    <source>
        <dbReference type="SAM" id="MobiDB-lite"/>
    </source>
</evidence>
<evidence type="ECO:0000313" key="2">
    <source>
        <dbReference type="EMBL" id="GLS23945.1"/>
    </source>
</evidence>
<proteinExistence type="predicted"/>
<name>A0ABQ6CUZ1_9HYPH</name>
<comment type="caution">
    <text evidence="2">The sequence shown here is derived from an EMBL/GenBank/DDBJ whole genome shotgun (WGS) entry which is preliminary data.</text>
</comment>
<feature type="region of interest" description="Disordered" evidence="1">
    <location>
        <begin position="30"/>
        <end position="69"/>
    </location>
</feature>
<accession>A0ABQ6CUZ1</accession>
<dbReference type="Proteomes" id="UP001156882">
    <property type="component" value="Unassembled WGS sequence"/>
</dbReference>